<gene>
    <name evidence="4" type="ORF">GOSPT_075_00460</name>
</gene>
<dbReference type="Pfam" id="PF13439">
    <property type="entry name" value="Glyco_transf_4"/>
    <property type="match status" value="1"/>
</dbReference>
<protein>
    <submittedName>
        <fullName evidence="4">Putative glycosyltransferase</fullName>
    </submittedName>
</protein>
<dbReference type="AlphaFoldDB" id="H5U1S9"/>
<proteinExistence type="predicted"/>
<evidence type="ECO:0000259" key="3">
    <source>
        <dbReference type="Pfam" id="PF13439"/>
    </source>
</evidence>
<dbReference type="SUPFAM" id="SSF53756">
    <property type="entry name" value="UDP-Glycosyltransferase/glycogen phosphorylase"/>
    <property type="match status" value="1"/>
</dbReference>
<dbReference type="PANTHER" id="PTHR46401">
    <property type="entry name" value="GLYCOSYLTRANSFERASE WBBK-RELATED"/>
    <property type="match status" value="1"/>
</dbReference>
<name>H5U1S9_9ACTN</name>
<dbReference type="CDD" id="cd03801">
    <property type="entry name" value="GT4_PimA-like"/>
    <property type="match status" value="1"/>
</dbReference>
<dbReference type="GO" id="GO:0016757">
    <property type="term" value="F:glycosyltransferase activity"/>
    <property type="evidence" value="ECO:0007669"/>
    <property type="project" value="UniProtKB-KW"/>
</dbReference>
<dbReference type="Gene3D" id="3.40.50.2000">
    <property type="entry name" value="Glycogen Phosphorylase B"/>
    <property type="match status" value="2"/>
</dbReference>
<organism evidence="4 5">
    <name type="scientific">Gordonia sputi NBRC 100414</name>
    <dbReference type="NCBI Taxonomy" id="1089453"/>
    <lineage>
        <taxon>Bacteria</taxon>
        <taxon>Bacillati</taxon>
        <taxon>Actinomycetota</taxon>
        <taxon>Actinomycetes</taxon>
        <taxon>Mycobacteriales</taxon>
        <taxon>Gordoniaceae</taxon>
        <taxon>Gordonia</taxon>
    </lineage>
</organism>
<keyword evidence="5" id="KW-1185">Reference proteome</keyword>
<dbReference type="GO" id="GO:0009103">
    <property type="term" value="P:lipopolysaccharide biosynthetic process"/>
    <property type="evidence" value="ECO:0007669"/>
    <property type="project" value="TreeGrafter"/>
</dbReference>
<keyword evidence="2 4" id="KW-0808">Transferase</keyword>
<dbReference type="PANTHER" id="PTHR46401:SF2">
    <property type="entry name" value="GLYCOSYLTRANSFERASE WBBK-RELATED"/>
    <property type="match status" value="1"/>
</dbReference>
<dbReference type="Proteomes" id="UP000005845">
    <property type="component" value="Unassembled WGS sequence"/>
</dbReference>
<evidence type="ECO:0000256" key="2">
    <source>
        <dbReference type="ARBA" id="ARBA00022679"/>
    </source>
</evidence>
<feature type="domain" description="Glycosyltransferase subfamily 4-like N-terminal" evidence="3">
    <location>
        <begin position="22"/>
        <end position="227"/>
    </location>
</feature>
<dbReference type="Pfam" id="PF13692">
    <property type="entry name" value="Glyco_trans_1_4"/>
    <property type="match status" value="1"/>
</dbReference>
<dbReference type="InterPro" id="IPR028098">
    <property type="entry name" value="Glyco_trans_4-like_N"/>
</dbReference>
<evidence type="ECO:0000313" key="4">
    <source>
        <dbReference type="EMBL" id="GAB39687.1"/>
    </source>
</evidence>
<dbReference type="EMBL" id="BAFC01000075">
    <property type="protein sequence ID" value="GAB39687.1"/>
    <property type="molecule type" value="Genomic_DNA"/>
</dbReference>
<comment type="caution">
    <text evidence="4">The sequence shown here is derived from an EMBL/GenBank/DDBJ whole genome shotgun (WGS) entry which is preliminary data.</text>
</comment>
<keyword evidence="1" id="KW-0328">Glycosyltransferase</keyword>
<accession>H5U1S9</accession>
<evidence type="ECO:0000313" key="5">
    <source>
        <dbReference type="Proteomes" id="UP000005845"/>
    </source>
</evidence>
<reference evidence="4 5" key="1">
    <citation type="submission" date="2012-02" db="EMBL/GenBank/DDBJ databases">
        <title>Whole genome shotgun sequence of Gordonia sputi NBRC 100414.</title>
        <authorList>
            <person name="Yoshida I."/>
            <person name="Hosoyama A."/>
            <person name="Tsuchikane K."/>
            <person name="Katsumata H."/>
            <person name="Yamazaki S."/>
            <person name="Fujita N."/>
        </authorList>
    </citation>
    <scope>NUCLEOTIDE SEQUENCE [LARGE SCALE GENOMIC DNA]</scope>
    <source>
        <strain evidence="4 5">NBRC 100414</strain>
    </source>
</reference>
<dbReference type="eggNOG" id="COG0438">
    <property type="taxonomic scope" value="Bacteria"/>
</dbReference>
<evidence type="ECO:0000256" key="1">
    <source>
        <dbReference type="ARBA" id="ARBA00022676"/>
    </source>
</evidence>
<sequence length="443" mass="48356">MERWNHKVRVALLSYRSKPHCGGQGVYVRHLSRELALLGHQVEIFSGQPYPELDQSAIDAGVTLTKVPSLGLYDEPDPFRTPRPSEFRDWIDALEVGAMWTASFGEPLTFSLRVARLLADRRDDFDIVHDNQCLGYGLLQIQKQGYPLIATIHHPITRDRSLAVKAAKGWRKVSAWRWHSFLRMQGRVSRRIPELLTVSRSSEVDIRKAFDIEAGRITTIPLGVDTAIFRPEAAQARVPGRVVCVASADAPLKGVSYLLEAIAKLSAERDVELTLVSKLDPDGPSAKMIDDLAISSRVRVVSGLEDSEMAELLASAEVACVPSLYEGFSLPAVEAMSCGTPLVATHAGAIPEVVGTDGRSATLVPPRDSERLAQAIGALLDDESARAAMGVAARERVEDRYSWAAVAAKTAAHYETVLARVDREGAKPRGVTMDSEKGSHAHS</sequence>